<dbReference type="SMART" id="SM01126">
    <property type="entry name" value="DDE_Tnp_IS1595"/>
    <property type="match status" value="1"/>
</dbReference>
<dbReference type="AlphaFoldDB" id="A0A1J5SSZ1"/>
<dbReference type="NCBIfam" id="NF033547">
    <property type="entry name" value="transpos_IS1595"/>
    <property type="match status" value="1"/>
</dbReference>
<dbReference type="InterPro" id="IPR024442">
    <property type="entry name" value="Transposase_Zn_ribbon"/>
</dbReference>
<name>A0A1J5SSZ1_9ZZZZ</name>
<evidence type="ECO:0000259" key="1">
    <source>
        <dbReference type="SMART" id="SM01126"/>
    </source>
</evidence>
<evidence type="ECO:0000313" key="2">
    <source>
        <dbReference type="EMBL" id="OIR07141.1"/>
    </source>
</evidence>
<protein>
    <submittedName>
        <fullName evidence="2">ISXO2-like transposase domain protein</fullName>
    </submittedName>
</protein>
<dbReference type="Pfam" id="PF12762">
    <property type="entry name" value="DDE_Tnp_IS1595"/>
    <property type="match status" value="1"/>
</dbReference>
<dbReference type="EMBL" id="MLJW01000039">
    <property type="protein sequence ID" value="OIR07141.1"/>
    <property type="molecule type" value="Genomic_DNA"/>
</dbReference>
<dbReference type="Pfam" id="PF12760">
    <property type="entry name" value="Zn_ribbon_IS1595"/>
    <property type="match status" value="1"/>
</dbReference>
<dbReference type="InterPro" id="IPR024445">
    <property type="entry name" value="Tnp_ISXO2-like"/>
</dbReference>
<comment type="caution">
    <text evidence="2">The sequence shown here is derived from an EMBL/GenBank/DDBJ whole genome shotgun (WGS) entry which is preliminary data.</text>
</comment>
<accession>A0A1J5SSZ1</accession>
<reference evidence="2" key="1">
    <citation type="submission" date="2016-10" db="EMBL/GenBank/DDBJ databases">
        <title>Sequence of Gallionella enrichment culture.</title>
        <authorList>
            <person name="Poehlein A."/>
            <person name="Muehling M."/>
            <person name="Daniel R."/>
        </authorList>
    </citation>
    <scope>NUCLEOTIDE SEQUENCE</scope>
</reference>
<organism evidence="2">
    <name type="scientific">mine drainage metagenome</name>
    <dbReference type="NCBI Taxonomy" id="410659"/>
    <lineage>
        <taxon>unclassified sequences</taxon>
        <taxon>metagenomes</taxon>
        <taxon>ecological metagenomes</taxon>
    </lineage>
</organism>
<proteinExistence type="predicted"/>
<feature type="domain" description="ISXO2-like transposase" evidence="1">
    <location>
        <begin position="137"/>
        <end position="284"/>
    </location>
</feature>
<gene>
    <name evidence="2" type="ORF">GALL_107300</name>
</gene>
<sequence length="314" mass="34905">MGMKRVQMQAGLSMPEFLKRYGTESQCEAALMVMRWPDGFRCPVCRDDRCATVRAGHRQLWQCYRCRHQTSLIAGTVFEATKLPLTKWFLAIYLVTQSKNAISALSLRRQIGVSYPTAWLVKHKLMNVMAEIEDDRQLDGRIELDDAALGGERPGHRGISGPNKVSFLAAVSTTDGGRPRYVKLTPLPNVSTESVGAWSDRALADTAKVVFDGLPAIRKTMADYRIEHTPIVTGSGRAAAKHPSFRWVNTVIGNAKRAISGTYHAFGFAKYARAYLAEFSFRFNHRFDLSRISIALIRACANAGPRNARVILAA</sequence>